<dbReference type="InterPro" id="IPR038460">
    <property type="entry name" value="AcetylCoA_hyd_C_sf"/>
</dbReference>
<comment type="similarity">
    <text evidence="1">Belongs to the acetyl-CoA hydrolase/transferase family.</text>
</comment>
<keyword evidence="5" id="KW-1185">Reference proteome</keyword>
<dbReference type="RefSeq" id="WP_066385064.1">
    <property type="nucleotide sequence ID" value="NZ_LTAZ01000013.1"/>
</dbReference>
<evidence type="ECO:0000259" key="2">
    <source>
        <dbReference type="Pfam" id="PF02550"/>
    </source>
</evidence>
<dbReference type="InterPro" id="IPR046433">
    <property type="entry name" value="ActCoA_hydro"/>
</dbReference>
<dbReference type="Proteomes" id="UP000075321">
    <property type="component" value="Unassembled WGS sequence"/>
</dbReference>
<evidence type="ECO:0000256" key="1">
    <source>
        <dbReference type="ARBA" id="ARBA00009632"/>
    </source>
</evidence>
<dbReference type="GO" id="GO:0008775">
    <property type="term" value="F:acetate CoA-transferase activity"/>
    <property type="evidence" value="ECO:0007669"/>
    <property type="project" value="InterPro"/>
</dbReference>
<dbReference type="Pfam" id="PF13336">
    <property type="entry name" value="AcetylCoA_hyd_C"/>
    <property type="match status" value="1"/>
</dbReference>
<name>A0A151AAE2_9EURY</name>
<dbReference type="Gene3D" id="3.40.1080.20">
    <property type="entry name" value="Acetyl-CoA hydrolase/transferase C-terminal domain"/>
    <property type="match status" value="1"/>
</dbReference>
<reference evidence="4 5" key="1">
    <citation type="submission" date="2016-02" db="EMBL/GenBank/DDBJ databases">
        <title>Genome sequence of Halalkalicoccus paucihalophilus DSM 24557.</title>
        <authorList>
            <person name="Poehlein A."/>
            <person name="Daniel R."/>
        </authorList>
    </citation>
    <scope>NUCLEOTIDE SEQUENCE [LARGE SCALE GENOMIC DNA]</scope>
    <source>
        <strain evidence="4 5">DSM 24557</strain>
    </source>
</reference>
<dbReference type="EMBL" id="LTAZ01000013">
    <property type="protein sequence ID" value="KYH24564.1"/>
    <property type="molecule type" value="Genomic_DNA"/>
</dbReference>
<sequence>MNDSLNDRLEGTLPITTADEAASVIDDGMTVAISGFGSVGYPKVVPPALDGHESLTILSAGSVGGEIDETLVNSETINRRAHFQSRPAIRDAINAGEIAFFDRHVSQFGDELRFGGGFNVDVAIIEAVSAGENWFIASTSIGHAPSIVQAADRLILEVNHAQPIALKTIHDVYERASPPHREPIPIDGPTDRIGDARIEFDPDALEAVVETDTADDPYTFRTPTPIDQAIAANLGSFLESEIQSNSMFSSAVSLQFGVGSLGNALMGALTEIEFGDRTVVYFGEVFQDGLLDMLDSGQLAGASATSLALSQTGQKRFFDAIDQYATDVVLRPADISNNPILIERFGVVGVNSAIEVDCYGNANATHIGGTHMINGIGGGGDFVRNSRLSIIALPSTAADGAVSRVVPMTPHVDHTEHDVSVVVTEHGVADLRGCSPRERATKIISIADPSFQNDLEAYRHRAVNANGQTPHDLETVFDWHIDWGK</sequence>
<dbReference type="InterPro" id="IPR026888">
    <property type="entry name" value="AcetylCoA_hyd_C"/>
</dbReference>
<gene>
    <name evidence="4" type="ORF">HAPAU_35470</name>
</gene>
<dbReference type="Pfam" id="PF02550">
    <property type="entry name" value="AcetylCoA_hydro"/>
    <property type="match status" value="1"/>
</dbReference>
<dbReference type="AlphaFoldDB" id="A0A151AAE2"/>
<evidence type="ECO:0000259" key="3">
    <source>
        <dbReference type="Pfam" id="PF13336"/>
    </source>
</evidence>
<evidence type="ECO:0000313" key="4">
    <source>
        <dbReference type="EMBL" id="KYH24564.1"/>
    </source>
</evidence>
<dbReference type="InterPro" id="IPR037171">
    <property type="entry name" value="NagB/RpiA_transferase-like"/>
</dbReference>
<organism evidence="4 5">
    <name type="scientific">Halalkalicoccus paucihalophilus</name>
    <dbReference type="NCBI Taxonomy" id="1008153"/>
    <lineage>
        <taxon>Archaea</taxon>
        <taxon>Methanobacteriati</taxon>
        <taxon>Methanobacteriota</taxon>
        <taxon>Stenosarchaea group</taxon>
        <taxon>Halobacteria</taxon>
        <taxon>Halobacteriales</taxon>
        <taxon>Halococcaceae</taxon>
        <taxon>Halalkalicoccus</taxon>
    </lineage>
</organism>
<dbReference type="PANTHER" id="PTHR43609:SF1">
    <property type="entry name" value="ACETYL-COA HYDROLASE"/>
    <property type="match status" value="1"/>
</dbReference>
<dbReference type="PATRIC" id="fig|1008153.3.peg.3740"/>
<protein>
    <submittedName>
        <fullName evidence="4">Uncharacterized protein</fullName>
    </submittedName>
</protein>
<dbReference type="SUPFAM" id="SSF100950">
    <property type="entry name" value="NagB/RpiA/CoA transferase-like"/>
    <property type="match status" value="2"/>
</dbReference>
<evidence type="ECO:0000313" key="5">
    <source>
        <dbReference type="Proteomes" id="UP000075321"/>
    </source>
</evidence>
<comment type="caution">
    <text evidence="4">The sequence shown here is derived from an EMBL/GenBank/DDBJ whole genome shotgun (WGS) entry which is preliminary data.</text>
</comment>
<dbReference type="GO" id="GO:0003986">
    <property type="term" value="F:acetyl-CoA hydrolase activity"/>
    <property type="evidence" value="ECO:0007669"/>
    <property type="project" value="TreeGrafter"/>
</dbReference>
<dbReference type="PANTHER" id="PTHR43609">
    <property type="entry name" value="ACETYL-COA HYDROLASE"/>
    <property type="match status" value="1"/>
</dbReference>
<dbReference type="OrthoDB" id="147145at2157"/>
<feature type="domain" description="Acetyl-CoA hydrolase/transferase N-terminal" evidence="2">
    <location>
        <begin position="17"/>
        <end position="210"/>
    </location>
</feature>
<dbReference type="GO" id="GO:0006083">
    <property type="term" value="P:acetate metabolic process"/>
    <property type="evidence" value="ECO:0007669"/>
    <property type="project" value="InterPro"/>
</dbReference>
<dbReference type="Gene3D" id="3.40.1080.10">
    <property type="entry name" value="Glutaconate Coenzyme A-transferase"/>
    <property type="match status" value="1"/>
</dbReference>
<proteinExistence type="inferred from homology"/>
<accession>A0A151AAE2</accession>
<feature type="domain" description="Acetyl-CoA hydrolase/transferase C-terminal" evidence="3">
    <location>
        <begin position="313"/>
        <end position="457"/>
    </location>
</feature>
<dbReference type="InterPro" id="IPR003702">
    <property type="entry name" value="ActCoA_hydro_N"/>
</dbReference>